<evidence type="ECO:0000256" key="1">
    <source>
        <dbReference type="SAM" id="MobiDB-lite"/>
    </source>
</evidence>
<name>A0AAD8ENU0_DIPPU</name>
<dbReference type="EMBL" id="JASPKZ010001596">
    <property type="protein sequence ID" value="KAJ9597625.1"/>
    <property type="molecule type" value="Genomic_DNA"/>
</dbReference>
<sequence length="50" mass="5804">NVLIKLNFICDGKIYQSPSVIITEFHHHHHHHHQGLGPLWPVSTSRDLNE</sequence>
<evidence type="ECO:0000313" key="2">
    <source>
        <dbReference type="EMBL" id="KAJ9597625.1"/>
    </source>
</evidence>
<comment type="caution">
    <text evidence="2">The sequence shown here is derived from an EMBL/GenBank/DDBJ whole genome shotgun (WGS) entry which is preliminary data.</text>
</comment>
<accession>A0AAD8ENU0</accession>
<feature type="region of interest" description="Disordered" evidence="1">
    <location>
        <begin position="31"/>
        <end position="50"/>
    </location>
</feature>
<protein>
    <submittedName>
        <fullName evidence="2">Uncharacterized protein</fullName>
    </submittedName>
</protein>
<feature type="non-terminal residue" evidence="2">
    <location>
        <position position="1"/>
    </location>
</feature>
<keyword evidence="3" id="KW-1185">Reference proteome</keyword>
<evidence type="ECO:0000313" key="3">
    <source>
        <dbReference type="Proteomes" id="UP001233999"/>
    </source>
</evidence>
<reference evidence="2" key="2">
    <citation type="submission" date="2023-05" db="EMBL/GenBank/DDBJ databases">
        <authorList>
            <person name="Fouks B."/>
        </authorList>
    </citation>
    <scope>NUCLEOTIDE SEQUENCE</scope>
    <source>
        <strain evidence="2">Stay&amp;Tobe</strain>
        <tissue evidence="2">Testes</tissue>
    </source>
</reference>
<organism evidence="2 3">
    <name type="scientific">Diploptera punctata</name>
    <name type="common">Pacific beetle cockroach</name>
    <dbReference type="NCBI Taxonomy" id="6984"/>
    <lineage>
        <taxon>Eukaryota</taxon>
        <taxon>Metazoa</taxon>
        <taxon>Ecdysozoa</taxon>
        <taxon>Arthropoda</taxon>
        <taxon>Hexapoda</taxon>
        <taxon>Insecta</taxon>
        <taxon>Pterygota</taxon>
        <taxon>Neoptera</taxon>
        <taxon>Polyneoptera</taxon>
        <taxon>Dictyoptera</taxon>
        <taxon>Blattodea</taxon>
        <taxon>Blaberoidea</taxon>
        <taxon>Blaberidae</taxon>
        <taxon>Diplopterinae</taxon>
        <taxon>Diploptera</taxon>
    </lineage>
</organism>
<reference evidence="2" key="1">
    <citation type="journal article" date="2023" name="IScience">
        <title>Live-bearing cockroach genome reveals convergent evolutionary mechanisms linked to viviparity in insects and beyond.</title>
        <authorList>
            <person name="Fouks B."/>
            <person name="Harrison M.C."/>
            <person name="Mikhailova A.A."/>
            <person name="Marchal E."/>
            <person name="English S."/>
            <person name="Carruthers M."/>
            <person name="Jennings E.C."/>
            <person name="Chiamaka E.L."/>
            <person name="Frigard R.A."/>
            <person name="Pippel M."/>
            <person name="Attardo G.M."/>
            <person name="Benoit J.B."/>
            <person name="Bornberg-Bauer E."/>
            <person name="Tobe S.S."/>
        </authorList>
    </citation>
    <scope>NUCLEOTIDE SEQUENCE</scope>
    <source>
        <strain evidence="2">Stay&amp;Tobe</strain>
    </source>
</reference>
<proteinExistence type="predicted"/>
<dbReference type="AlphaFoldDB" id="A0AAD8ENU0"/>
<dbReference type="Proteomes" id="UP001233999">
    <property type="component" value="Unassembled WGS sequence"/>
</dbReference>
<gene>
    <name evidence="2" type="ORF">L9F63_011531</name>
</gene>
<feature type="non-terminal residue" evidence="2">
    <location>
        <position position="50"/>
    </location>
</feature>